<dbReference type="Proteomes" id="UP000199256">
    <property type="component" value="Unassembled WGS sequence"/>
</dbReference>
<organism evidence="1 2">
    <name type="scientific">Ectothiorhodospira marina</name>
    <dbReference type="NCBI Taxonomy" id="1396821"/>
    <lineage>
        <taxon>Bacteria</taxon>
        <taxon>Pseudomonadati</taxon>
        <taxon>Pseudomonadota</taxon>
        <taxon>Gammaproteobacteria</taxon>
        <taxon>Chromatiales</taxon>
        <taxon>Ectothiorhodospiraceae</taxon>
        <taxon>Ectothiorhodospira</taxon>
    </lineage>
</organism>
<keyword evidence="2" id="KW-1185">Reference proteome</keyword>
<dbReference type="OrthoDB" id="9758243at2"/>
<name>A0A1H7GC89_9GAMM</name>
<dbReference type="EMBL" id="FOAA01000001">
    <property type="protein sequence ID" value="SEK34442.1"/>
    <property type="molecule type" value="Genomic_DNA"/>
</dbReference>
<dbReference type="STRING" id="1396821.SAMN05444515_101467"/>
<dbReference type="RefSeq" id="WP_090250301.1">
    <property type="nucleotide sequence ID" value="NZ_FOAA01000001.1"/>
</dbReference>
<proteinExistence type="predicted"/>
<sequence length="64" mass="7329">MVFENRVLADGLPLGVHFNDAALQRVIVDLLSDHTELFKQFSDNPSFKKWLADTTFGVTYQDTR</sequence>
<dbReference type="AlphaFoldDB" id="A0A1H7GC89"/>
<accession>A0A1H7GC89</accession>
<reference evidence="2" key="1">
    <citation type="submission" date="2016-10" db="EMBL/GenBank/DDBJ databases">
        <authorList>
            <person name="Varghese N."/>
            <person name="Submissions S."/>
        </authorList>
    </citation>
    <scope>NUCLEOTIDE SEQUENCE [LARGE SCALE GENOMIC DNA]</scope>
    <source>
        <strain evidence="2">DSM 241</strain>
    </source>
</reference>
<evidence type="ECO:0000313" key="2">
    <source>
        <dbReference type="Proteomes" id="UP000199256"/>
    </source>
</evidence>
<protein>
    <submittedName>
        <fullName evidence="1">Type I restriction enzyme, R subunit</fullName>
    </submittedName>
</protein>
<evidence type="ECO:0000313" key="1">
    <source>
        <dbReference type="EMBL" id="SEK34442.1"/>
    </source>
</evidence>
<gene>
    <name evidence="1" type="ORF">SAMN05444515_101467</name>
</gene>